<reference evidence="7" key="1">
    <citation type="submission" date="2005-08" db="EMBL/GenBank/DDBJ databases">
        <title>Complete sequence of Chromosome 1 of Nitrosospira multiformis ATCC 25196.</title>
        <authorList>
            <consortium name="US DOE Joint Genome Institute"/>
            <person name="Copeland A."/>
            <person name="Lucas S."/>
            <person name="Lapidus A."/>
            <person name="Barry K."/>
            <person name="Detter J.C."/>
            <person name="Glavina T."/>
            <person name="Hammon N."/>
            <person name="Israni S."/>
            <person name="Pitluck S."/>
            <person name="Chain P."/>
            <person name="Malfatti S."/>
            <person name="Shin M."/>
            <person name="Vergez L."/>
            <person name="Schmutz J."/>
            <person name="Larimer F."/>
            <person name="Land M."/>
            <person name="Hauser L."/>
            <person name="Kyrpides N."/>
            <person name="Lykidis A."/>
            <person name="Richardson P."/>
        </authorList>
    </citation>
    <scope>NUCLEOTIDE SEQUENCE</scope>
    <source>
        <strain evidence="7">ATCC 25196</strain>
    </source>
</reference>
<keyword evidence="2" id="KW-1003">Cell membrane</keyword>
<evidence type="ECO:0000313" key="9">
    <source>
        <dbReference type="Proteomes" id="UP000002718"/>
    </source>
</evidence>
<gene>
    <name evidence="7" type="ordered locus">Nmul_A2153</name>
    <name evidence="8" type="ORF">SAMN05216403_11224</name>
</gene>
<accession>Q2Y725</accession>
<evidence type="ECO:0000313" key="8">
    <source>
        <dbReference type="EMBL" id="SEF86238.1"/>
    </source>
</evidence>
<reference evidence="7 9" key="3">
    <citation type="journal article" date="2008" name="Appl. Environ. Microbiol.">
        <title>Complete genome sequence of Nitrosospira multiformis, an ammonia-oxidizing bacterium from the soil environment.</title>
        <authorList>
            <person name="Norton J.M."/>
            <person name="Klotz M.G."/>
            <person name="Stein L.Y."/>
            <person name="Arp D.J."/>
            <person name="Bottomley P.J."/>
            <person name="Chain P.S."/>
            <person name="Hauser L.J."/>
            <person name="Land M.L."/>
            <person name="Larimer F.W."/>
            <person name="Shin M.W."/>
            <person name="Starkenburg S.R."/>
        </authorList>
    </citation>
    <scope>NUCLEOTIDE SEQUENCE [LARGE SCALE GENOMIC DNA]</scope>
    <source>
        <strain evidence="7">ATCC 25196</strain>
        <strain evidence="9">ATCC 25196 / NCIMB 11849 / C 71</strain>
    </source>
</reference>
<dbReference type="HOGENOM" id="CLU_045539_5_1_4"/>
<evidence type="ECO:0000256" key="1">
    <source>
        <dbReference type="ARBA" id="ARBA00004651"/>
    </source>
</evidence>
<dbReference type="PIRSF" id="PIRSF035875">
    <property type="entry name" value="RNase_BN"/>
    <property type="match status" value="1"/>
</dbReference>
<comment type="subcellular location">
    <subcellularLocation>
        <location evidence="1">Cell membrane</location>
        <topology evidence="1">Multi-pass membrane protein</topology>
    </subcellularLocation>
</comment>
<reference evidence="9" key="2">
    <citation type="submission" date="2005-08" db="EMBL/GenBank/DDBJ databases">
        <title>Complete sequence of chromosome 1 of Nitrosospira multiformis ATCC 25196.</title>
        <authorList>
            <person name="Copeland A."/>
            <person name="Lucas S."/>
            <person name="Lapidus A."/>
            <person name="Barry K."/>
            <person name="Detter J.C."/>
            <person name="Glavina T."/>
            <person name="Hammon N."/>
            <person name="Israni S."/>
            <person name="Pitluck S."/>
            <person name="Chain P."/>
            <person name="Malfatti S."/>
            <person name="Shin M."/>
            <person name="Vergez L."/>
            <person name="Schmutz J."/>
            <person name="Larimer F."/>
            <person name="Land M."/>
            <person name="Hauser L."/>
            <person name="Kyrpides N."/>
            <person name="Lykidis A."/>
            <person name="Richardson P."/>
        </authorList>
    </citation>
    <scope>NUCLEOTIDE SEQUENCE [LARGE SCALE GENOMIC DNA]</scope>
    <source>
        <strain evidence="9">ATCC 25196 / NCIMB 11849 / C 71</strain>
    </source>
</reference>
<keyword evidence="5 6" id="KW-0472">Membrane</keyword>
<feature type="transmembrane region" description="Helical" evidence="6">
    <location>
        <begin position="215"/>
        <end position="238"/>
    </location>
</feature>
<proteinExistence type="predicted"/>
<dbReference type="KEGG" id="nmu:Nmul_A2153"/>
<evidence type="ECO:0000256" key="2">
    <source>
        <dbReference type="ARBA" id="ARBA00022475"/>
    </source>
</evidence>
<dbReference type="EMBL" id="FNVK01000012">
    <property type="protein sequence ID" value="SEF86238.1"/>
    <property type="molecule type" value="Genomic_DNA"/>
</dbReference>
<feature type="transmembrane region" description="Helical" evidence="6">
    <location>
        <begin position="250"/>
        <end position="277"/>
    </location>
</feature>
<evidence type="ECO:0000256" key="6">
    <source>
        <dbReference type="SAM" id="Phobius"/>
    </source>
</evidence>
<reference evidence="8 10" key="4">
    <citation type="submission" date="2016-10" db="EMBL/GenBank/DDBJ databases">
        <authorList>
            <person name="de Groot N.N."/>
        </authorList>
    </citation>
    <scope>NUCLEOTIDE SEQUENCE [LARGE SCALE GENOMIC DNA]</scope>
    <source>
        <strain evidence="8 10">Nl13</strain>
    </source>
</reference>
<feature type="transmembrane region" description="Helical" evidence="6">
    <location>
        <begin position="142"/>
        <end position="161"/>
    </location>
</feature>
<organism evidence="7 9">
    <name type="scientific">Nitrosospira multiformis (strain ATCC 25196 / NCIMB 11849 / C 71)</name>
    <dbReference type="NCBI Taxonomy" id="323848"/>
    <lineage>
        <taxon>Bacteria</taxon>
        <taxon>Pseudomonadati</taxon>
        <taxon>Pseudomonadota</taxon>
        <taxon>Betaproteobacteria</taxon>
        <taxon>Nitrosomonadales</taxon>
        <taxon>Nitrosomonadaceae</taxon>
        <taxon>Nitrosospira</taxon>
    </lineage>
</organism>
<evidence type="ECO:0000256" key="3">
    <source>
        <dbReference type="ARBA" id="ARBA00022692"/>
    </source>
</evidence>
<dbReference type="OrthoDB" id="9797028at2"/>
<feature type="transmembrane region" description="Helical" evidence="6">
    <location>
        <begin position="29"/>
        <end position="52"/>
    </location>
</feature>
<name>Q2Y725_NITMU</name>
<dbReference type="GO" id="GO:0005886">
    <property type="term" value="C:plasma membrane"/>
    <property type="evidence" value="ECO:0007669"/>
    <property type="project" value="UniProtKB-SubCell"/>
</dbReference>
<dbReference type="NCBIfam" id="TIGR00765">
    <property type="entry name" value="yihY_not_rbn"/>
    <property type="match status" value="1"/>
</dbReference>
<keyword evidence="9" id="KW-1185">Reference proteome</keyword>
<keyword evidence="3 6" id="KW-0812">Transmembrane</keyword>
<dbReference type="eggNOG" id="COG1295">
    <property type="taxonomic scope" value="Bacteria"/>
</dbReference>
<feature type="transmembrane region" description="Helical" evidence="6">
    <location>
        <begin position="181"/>
        <end position="203"/>
    </location>
</feature>
<dbReference type="PANTHER" id="PTHR30213:SF1">
    <property type="entry name" value="INNER MEMBRANE PROTEIN YHJD"/>
    <property type="match status" value="1"/>
</dbReference>
<dbReference type="STRING" id="323848.Nmul_A2153"/>
<dbReference type="EMBL" id="CP000103">
    <property type="protein sequence ID" value="ABB75446.1"/>
    <property type="molecule type" value="Genomic_DNA"/>
</dbReference>
<dbReference type="Proteomes" id="UP000236751">
    <property type="component" value="Unassembled WGS sequence"/>
</dbReference>
<dbReference type="Proteomes" id="UP000002718">
    <property type="component" value="Chromosome"/>
</dbReference>
<keyword evidence="4 6" id="KW-1133">Transmembrane helix</keyword>
<dbReference type="AlphaFoldDB" id="Q2Y725"/>
<evidence type="ECO:0000256" key="5">
    <source>
        <dbReference type="ARBA" id="ARBA00023136"/>
    </source>
</evidence>
<dbReference type="InterPro" id="IPR017039">
    <property type="entry name" value="Virul_fac_BrkB"/>
</dbReference>
<dbReference type="Pfam" id="PF03631">
    <property type="entry name" value="Virul_fac_BrkB"/>
    <property type="match status" value="1"/>
</dbReference>
<evidence type="ECO:0000313" key="10">
    <source>
        <dbReference type="Proteomes" id="UP000236751"/>
    </source>
</evidence>
<evidence type="ECO:0000256" key="4">
    <source>
        <dbReference type="ARBA" id="ARBA00022989"/>
    </source>
</evidence>
<dbReference type="RefSeq" id="WP_011381455.1">
    <property type="nucleotide sequence ID" value="NC_007614.1"/>
</dbReference>
<evidence type="ECO:0000313" key="7">
    <source>
        <dbReference type="EMBL" id="ABB75446.1"/>
    </source>
</evidence>
<dbReference type="PANTHER" id="PTHR30213">
    <property type="entry name" value="INNER MEMBRANE PROTEIN YHJD"/>
    <property type="match status" value="1"/>
</dbReference>
<sequence length="321" mass="34557">MNIREIWTLVKASFSSWVDDYAPSMGAALAYYTLFSIAPLLLIVISTAGLIFGEEAVRGEIFGQLRDLMGDQGAAAVEGLLASVSKPEEGAAGAVVGTVLLLVGATTVFGELQNAFDRIWRAPVKDKNDKNGGIWELIRTRLLSFGIILGIGFLMMVSLVFNAAVSALGKWWGGFFSGLEVLVTSLNFIFSFVFTTAVFAMLYKFMPKVKIQWRDVGAGAVVTALLFTIGKILIGLYIGKSAISSGFGAAGSLVVVLVWVYYSAQIFLLGAEFTWVYSHARGSRKNQEIPSKTPSTIPSAAGKVGAMDASLPENHQERAFR</sequence>
<protein>
    <submittedName>
        <fullName evidence="8">Membrane protein</fullName>
    </submittedName>
    <submittedName>
        <fullName evidence="7">Ribonuclease BN, putative</fullName>
    </submittedName>
</protein>